<dbReference type="GO" id="GO:0045944">
    <property type="term" value="P:positive regulation of transcription by RNA polymerase II"/>
    <property type="evidence" value="ECO:0007669"/>
    <property type="project" value="InterPro"/>
</dbReference>
<keyword evidence="1" id="KW-0862">Zinc</keyword>
<organism evidence="3">
    <name type="scientific">Ixodes ricinus</name>
    <name type="common">Common tick</name>
    <name type="synonym">Acarus ricinus</name>
    <dbReference type="NCBI Taxonomy" id="34613"/>
    <lineage>
        <taxon>Eukaryota</taxon>
        <taxon>Metazoa</taxon>
        <taxon>Ecdysozoa</taxon>
        <taxon>Arthropoda</taxon>
        <taxon>Chelicerata</taxon>
        <taxon>Arachnida</taxon>
        <taxon>Acari</taxon>
        <taxon>Parasitiformes</taxon>
        <taxon>Ixodida</taxon>
        <taxon>Ixodoidea</taxon>
        <taxon>Ixodidae</taxon>
        <taxon>Ixodinae</taxon>
        <taxon>Ixodes</taxon>
    </lineage>
</organism>
<dbReference type="InterPro" id="IPR013087">
    <property type="entry name" value="Znf_C2H2_type"/>
</dbReference>
<protein>
    <recommendedName>
        <fullName evidence="2">C2H2-type domain-containing protein</fullName>
    </recommendedName>
</protein>
<sequence length="586" mass="65074">MKMRQCEEHAQTRMPKRFCCTVASCLSREGHPKPFSSRKLLTQPYIKVHAEKKYPCSKCGKKFGAEWLSKHHESTCGTSWHCQCGATYQNREALLTHARRHKHSLPFELKRGDVCRRKQASSQAAQHIIVPVGAQVIIVIQDQKTSSGQKSQDIPLHGANRTTGQWRNIVPKASSIPMVMPVPSVPPLPSAVAGATLPSGSTICEGKVHQASQTNVSCKSKRTKDSSIQASTTTSCMRDASELVDLPPKACRRHRAMKTAVQTQTSGFDVQCKGNQPNLSRNGSCHKKASHGCSIETQTVESAVCKAKKTRARRTSSKQPPKLDKEISANELWSDLDNLLFHSSPMPSREWIELFSRSSSATQTLEPDDLFKDLDNSFRPASAQPADPMFAKTLQEPRGCFVEQTHGPITLEQDLDVICRKSPTLPLLTPSHGSQADGSLEDALDHVNHILSSETQTDSLLDSLLMTSVQQSAAQTDFPLFSHNETQTIEDAPFECTDMFHTETQTSGFLFCDFECVDIETQTPWDHFDFSLDDLGTETTFTKKRDAESQIEHCQLDLFWSASKVASGGSLRDCSNMETQTCELFW</sequence>
<dbReference type="GO" id="GO:0000976">
    <property type="term" value="F:transcription cis-regulatory region binding"/>
    <property type="evidence" value="ECO:0007669"/>
    <property type="project" value="InterPro"/>
</dbReference>
<evidence type="ECO:0000259" key="2">
    <source>
        <dbReference type="PROSITE" id="PS50157"/>
    </source>
</evidence>
<dbReference type="EMBL" id="GADI01008222">
    <property type="protein sequence ID" value="JAA65586.1"/>
    <property type="molecule type" value="mRNA"/>
</dbReference>
<dbReference type="GO" id="GO:0008270">
    <property type="term" value="F:zinc ion binding"/>
    <property type="evidence" value="ECO:0007669"/>
    <property type="project" value="UniProtKB-KW"/>
</dbReference>
<dbReference type="AlphaFoldDB" id="A0A0K8R3H5"/>
<evidence type="ECO:0000313" key="3">
    <source>
        <dbReference type="EMBL" id="JAA65586.1"/>
    </source>
</evidence>
<dbReference type="InterPro" id="IPR055303">
    <property type="entry name" value="ATMIN"/>
</dbReference>
<evidence type="ECO:0000256" key="1">
    <source>
        <dbReference type="PROSITE-ProRule" id="PRU00042"/>
    </source>
</evidence>
<proteinExistence type="evidence at transcript level"/>
<name>A0A0K8R3H5_IXORI</name>
<keyword evidence="1" id="KW-0863">Zinc-finger</keyword>
<feature type="domain" description="C2H2-type" evidence="2">
    <location>
        <begin position="74"/>
        <end position="106"/>
    </location>
</feature>
<dbReference type="GO" id="GO:0005634">
    <property type="term" value="C:nucleus"/>
    <property type="evidence" value="ECO:0007669"/>
    <property type="project" value="TreeGrafter"/>
</dbReference>
<dbReference type="PANTHER" id="PTHR46664">
    <property type="entry name" value="ATM INTERACTOR"/>
    <property type="match status" value="1"/>
</dbReference>
<keyword evidence="1" id="KW-0479">Metal-binding</keyword>
<accession>A0A0K8R3H5</accession>
<dbReference type="PANTHER" id="PTHR46664:SF1">
    <property type="entry name" value="ATM INTERACTOR"/>
    <property type="match status" value="1"/>
</dbReference>
<dbReference type="GO" id="GO:0000981">
    <property type="term" value="F:DNA-binding transcription factor activity, RNA polymerase II-specific"/>
    <property type="evidence" value="ECO:0007669"/>
    <property type="project" value="TreeGrafter"/>
</dbReference>
<dbReference type="PROSITE" id="PS50157">
    <property type="entry name" value="ZINC_FINGER_C2H2_2"/>
    <property type="match status" value="1"/>
</dbReference>
<reference evidence="3" key="1">
    <citation type="submission" date="2012-12" db="EMBL/GenBank/DDBJ databases">
        <title>Identification and characterization of a phenylalanine ammonia-lyase gene family in Isatis indigotica Fort.</title>
        <authorList>
            <person name="Liu Q."/>
            <person name="Chen J."/>
            <person name="Zhou X."/>
            <person name="Di P."/>
            <person name="Xiao Y."/>
            <person name="Xuan H."/>
            <person name="Zhang L."/>
            <person name="Chen W."/>
        </authorList>
    </citation>
    <scope>NUCLEOTIDE SEQUENCE</scope>
    <source>
        <tissue evidence="3">Salivary gland</tissue>
    </source>
</reference>